<dbReference type="PRINTS" id="PR00691">
    <property type="entry name" value="ADHESINB"/>
</dbReference>
<dbReference type="GO" id="GO:0030001">
    <property type="term" value="P:metal ion transport"/>
    <property type="evidence" value="ECO:0007669"/>
    <property type="project" value="InterPro"/>
</dbReference>
<dbReference type="Gene3D" id="3.40.50.1980">
    <property type="entry name" value="Nitrogenase molybdenum iron protein domain"/>
    <property type="match status" value="2"/>
</dbReference>
<dbReference type="HOGENOM" id="CLU_016838_1_0_10"/>
<keyword evidence="3 4" id="KW-0732">Signal</keyword>
<feature type="chain" id="PRO_5002825679" evidence="4">
    <location>
        <begin position="25"/>
        <end position="307"/>
    </location>
</feature>
<dbReference type="KEGG" id="paa:Paes_0185"/>
<sequence length="307" mass="33490">MNKALSAVFITMLFLLAGVSRSDAVSPEQDGVSRSFKKVHVVASIVPLTFFVERIGGDRVAVSVMVPPGGNPHSYEPTPGQMVALSNASLFVKAGSGVEFELKWMERFVHLCPSLAVCNASQGGTLLQMKPFAAHPHHTEDTHARERIDPHFWLSPMNGILIASNIERSLSALDPSGASVYHRNFLQLKAELLELSSEIRQTLSGIGNRAFMVFHPAWGYYAAEYGLQQIAAEAEGKALAPKSMVRVIRQARELGIRVVFVSPQFSRVQAQTIAREIGGVTQSVDPLSASYIDNLRQATAAFSRSMQ</sequence>
<dbReference type="GO" id="GO:0046872">
    <property type="term" value="F:metal ion binding"/>
    <property type="evidence" value="ECO:0007669"/>
    <property type="project" value="InterPro"/>
</dbReference>
<protein>
    <submittedName>
        <fullName evidence="5">Periplasmic solute binding protein</fullName>
    </submittedName>
</protein>
<feature type="signal peptide" evidence="4">
    <location>
        <begin position="1"/>
        <end position="24"/>
    </location>
</feature>
<name>B4S3P8_PROA2</name>
<organism evidence="5 6">
    <name type="scientific">Prosthecochloris aestuarii (strain DSM 271 / SK 413)</name>
    <dbReference type="NCBI Taxonomy" id="290512"/>
    <lineage>
        <taxon>Bacteria</taxon>
        <taxon>Pseudomonadati</taxon>
        <taxon>Chlorobiota</taxon>
        <taxon>Chlorobiia</taxon>
        <taxon>Chlorobiales</taxon>
        <taxon>Chlorobiaceae</taxon>
        <taxon>Prosthecochloris</taxon>
    </lineage>
</organism>
<dbReference type="InterPro" id="IPR006129">
    <property type="entry name" value="AdhesinB"/>
</dbReference>
<dbReference type="InterPro" id="IPR006127">
    <property type="entry name" value="ZnuA-like"/>
</dbReference>
<evidence type="ECO:0000313" key="5">
    <source>
        <dbReference type="EMBL" id="ACF45244.1"/>
    </source>
</evidence>
<dbReference type="STRING" id="290512.Paes_0185"/>
<gene>
    <name evidence="5" type="ordered locus">Paes_0185</name>
</gene>
<dbReference type="InterPro" id="IPR050492">
    <property type="entry name" value="Bact_metal-bind_prot9"/>
</dbReference>
<reference evidence="5" key="1">
    <citation type="submission" date="2008-06" db="EMBL/GenBank/DDBJ databases">
        <title>Complete sequence of chromosome of Prosthecochloris aestuarii DSM 271.</title>
        <authorList>
            <consortium name="US DOE Joint Genome Institute"/>
            <person name="Lucas S."/>
            <person name="Copeland A."/>
            <person name="Lapidus A."/>
            <person name="Glavina del Rio T."/>
            <person name="Dalin E."/>
            <person name="Tice H."/>
            <person name="Bruce D."/>
            <person name="Goodwin L."/>
            <person name="Pitluck S."/>
            <person name="Schmutz J."/>
            <person name="Larimer F."/>
            <person name="Land M."/>
            <person name="Hauser L."/>
            <person name="Kyrpides N."/>
            <person name="Anderson I."/>
            <person name="Liu Z."/>
            <person name="Li T."/>
            <person name="Zhao F."/>
            <person name="Overmann J."/>
            <person name="Bryant D.A."/>
            <person name="Richardson P."/>
        </authorList>
    </citation>
    <scope>NUCLEOTIDE SEQUENCE [LARGE SCALE GENOMIC DNA]</scope>
    <source>
        <strain evidence="5">DSM 271</strain>
    </source>
</reference>
<comment type="similarity">
    <text evidence="1">Belongs to the bacterial solute-binding protein 9 family.</text>
</comment>
<dbReference type="GO" id="GO:0007155">
    <property type="term" value="P:cell adhesion"/>
    <property type="evidence" value="ECO:0007669"/>
    <property type="project" value="InterPro"/>
</dbReference>
<accession>B4S3P8</accession>
<evidence type="ECO:0000256" key="1">
    <source>
        <dbReference type="ARBA" id="ARBA00011028"/>
    </source>
</evidence>
<keyword evidence="6" id="KW-1185">Reference proteome</keyword>
<proteinExistence type="inferred from homology"/>
<evidence type="ECO:0000256" key="4">
    <source>
        <dbReference type="SAM" id="SignalP"/>
    </source>
</evidence>
<dbReference type="EMBL" id="CP001108">
    <property type="protein sequence ID" value="ACF45244.1"/>
    <property type="molecule type" value="Genomic_DNA"/>
</dbReference>
<dbReference type="Proteomes" id="UP000002725">
    <property type="component" value="Chromosome"/>
</dbReference>
<keyword evidence="2" id="KW-0813">Transport</keyword>
<evidence type="ECO:0000313" key="6">
    <source>
        <dbReference type="Proteomes" id="UP000002725"/>
    </source>
</evidence>
<dbReference type="PANTHER" id="PTHR42953:SF3">
    <property type="entry name" value="HIGH-AFFINITY ZINC UPTAKE SYSTEM PROTEIN ZNUA"/>
    <property type="match status" value="1"/>
</dbReference>
<dbReference type="PANTHER" id="PTHR42953">
    <property type="entry name" value="HIGH-AFFINITY ZINC UPTAKE SYSTEM PROTEIN ZNUA-RELATED"/>
    <property type="match status" value="1"/>
</dbReference>
<evidence type="ECO:0000256" key="3">
    <source>
        <dbReference type="ARBA" id="ARBA00022729"/>
    </source>
</evidence>
<dbReference type="SUPFAM" id="SSF53807">
    <property type="entry name" value="Helical backbone' metal receptor"/>
    <property type="match status" value="1"/>
</dbReference>
<dbReference type="RefSeq" id="WP_012504781.1">
    <property type="nucleotide sequence ID" value="NC_011059.1"/>
</dbReference>
<evidence type="ECO:0000256" key="2">
    <source>
        <dbReference type="ARBA" id="ARBA00022448"/>
    </source>
</evidence>
<dbReference type="Pfam" id="PF01297">
    <property type="entry name" value="ZnuA"/>
    <property type="match status" value="1"/>
</dbReference>
<dbReference type="AlphaFoldDB" id="B4S3P8"/>
<dbReference type="eggNOG" id="COG0803">
    <property type="taxonomic scope" value="Bacteria"/>
</dbReference>